<dbReference type="AlphaFoldDB" id="A0A0K2T066"/>
<keyword evidence="4" id="KW-0862">Zinc</keyword>
<evidence type="ECO:0000256" key="2">
    <source>
        <dbReference type="ARBA" id="ARBA00022723"/>
    </source>
</evidence>
<organism evidence="10">
    <name type="scientific">Lepeophtheirus salmonis</name>
    <name type="common">Salmon louse</name>
    <name type="synonym">Caligus salmonis</name>
    <dbReference type="NCBI Taxonomy" id="72036"/>
    <lineage>
        <taxon>Eukaryota</taxon>
        <taxon>Metazoa</taxon>
        <taxon>Ecdysozoa</taxon>
        <taxon>Arthropoda</taxon>
        <taxon>Crustacea</taxon>
        <taxon>Multicrustacea</taxon>
        <taxon>Hexanauplia</taxon>
        <taxon>Copepoda</taxon>
        <taxon>Siphonostomatoida</taxon>
        <taxon>Caligidae</taxon>
        <taxon>Lepeophtheirus</taxon>
    </lineage>
</organism>
<evidence type="ECO:0000256" key="3">
    <source>
        <dbReference type="ARBA" id="ARBA00022771"/>
    </source>
</evidence>
<dbReference type="PANTHER" id="PTHR13006">
    <property type="entry name" value="PAPILLOMAVIRUS REGULATORY FACTOR PRF-1"/>
    <property type="match status" value="1"/>
</dbReference>
<dbReference type="GO" id="GO:0006357">
    <property type="term" value="P:regulation of transcription by RNA polymerase II"/>
    <property type="evidence" value="ECO:0007669"/>
    <property type="project" value="TreeGrafter"/>
</dbReference>
<evidence type="ECO:0000313" key="10">
    <source>
        <dbReference type="EMBL" id="CDW19002.1"/>
    </source>
</evidence>
<dbReference type="Pfam" id="PF15997">
    <property type="entry name" value="DUF4772"/>
    <property type="match status" value="1"/>
</dbReference>
<keyword evidence="2" id="KW-0479">Metal-binding</keyword>
<feature type="domain" description="DUF4772" evidence="9">
    <location>
        <begin position="5"/>
        <end position="110"/>
    </location>
</feature>
<evidence type="ECO:0000256" key="1">
    <source>
        <dbReference type="ARBA" id="ARBA00004123"/>
    </source>
</evidence>
<keyword evidence="6" id="KW-0238">DNA-binding</keyword>
<evidence type="ECO:0000256" key="8">
    <source>
        <dbReference type="ARBA" id="ARBA00023242"/>
    </source>
</evidence>
<dbReference type="EMBL" id="HACA01001641">
    <property type="protein sequence ID" value="CDW19002.1"/>
    <property type="molecule type" value="Transcribed_RNA"/>
</dbReference>
<dbReference type="GO" id="GO:0000978">
    <property type="term" value="F:RNA polymerase II cis-regulatory region sequence-specific DNA binding"/>
    <property type="evidence" value="ECO:0007669"/>
    <property type="project" value="TreeGrafter"/>
</dbReference>
<accession>A0A0K2T066</accession>
<comment type="subcellular location">
    <subcellularLocation>
        <location evidence="1">Nucleus</location>
    </subcellularLocation>
</comment>
<evidence type="ECO:0000259" key="9">
    <source>
        <dbReference type="Pfam" id="PF15997"/>
    </source>
</evidence>
<dbReference type="GO" id="GO:0008270">
    <property type="term" value="F:zinc ion binding"/>
    <property type="evidence" value="ECO:0007669"/>
    <property type="project" value="UniProtKB-KW"/>
</dbReference>
<dbReference type="GO" id="GO:0005634">
    <property type="term" value="C:nucleus"/>
    <property type="evidence" value="ECO:0007669"/>
    <property type="project" value="UniProtKB-SubCell"/>
</dbReference>
<keyword evidence="7" id="KW-0804">Transcription</keyword>
<dbReference type="SMART" id="SM01366">
    <property type="entry name" value="c-clamp"/>
    <property type="match status" value="1"/>
</dbReference>
<name>A0A0K2T066_LEPSM</name>
<keyword evidence="8" id="KW-0539">Nucleus</keyword>
<sequence>MSSGKRVAKRSLLGSRVMALRKDKDGKFHPGIIQGQKGPDLFSVEKFIIKFDNDGHVGTFPSKDIVGPGFQQTHSIKLIPGQIVFVTQNQREIQGTVIRHDFKNHDVIINVSEGEPLLKKIDDIRLIESRKSARLVNSDTDFSKLADITIGMEKRKYRDADIPRSDYVKIAGSRKRRTSDMAVDDEEVMTECTAAMVLMKLSCSPGSWNNMSNDFEYYSSSGASSYRSSTPSPPLSTSASTIDEGIVKDFSVQSPSKVIYQCTYPGCQERRESVNSIEHHVRRLHLNRPDPHYSDVRDHEEEFYYTEIEEEQVGSPFKNGVFNYSFSGSASLVDHLDMARPAHEDPGGTIMMKRNNNLMPLTPSSPHHVTNITPRTRSMTMPITITSSKVSPSKLILISPTERSQTPKATTTTNTVRRGGRDGKKCRKIYGLEQRELWCTQCKWKKACARFGANAIESASANHTKNQVNITGSYGQIQKNTPILFAPSPPPSLSPLNSSLLNGNVEIKPLR</sequence>
<protein>
    <recommendedName>
        <fullName evidence="9">DUF4772 domain-containing protein</fullName>
    </recommendedName>
</protein>
<evidence type="ECO:0000256" key="6">
    <source>
        <dbReference type="ARBA" id="ARBA00023125"/>
    </source>
</evidence>
<evidence type="ECO:0000256" key="4">
    <source>
        <dbReference type="ARBA" id="ARBA00022833"/>
    </source>
</evidence>
<reference evidence="10" key="1">
    <citation type="submission" date="2014-05" db="EMBL/GenBank/DDBJ databases">
        <authorList>
            <person name="Chronopoulou M."/>
        </authorList>
    </citation>
    <scope>NUCLEOTIDE SEQUENCE</scope>
    <source>
        <tissue evidence="10">Whole organism</tissue>
    </source>
</reference>
<dbReference type="InterPro" id="IPR052253">
    <property type="entry name" value="CR1/CR2-DNA-binding_regulator"/>
</dbReference>
<dbReference type="GO" id="GO:0003700">
    <property type="term" value="F:DNA-binding transcription factor activity"/>
    <property type="evidence" value="ECO:0007669"/>
    <property type="project" value="TreeGrafter"/>
</dbReference>
<dbReference type="PANTHER" id="PTHR13006:SF9">
    <property type="entry name" value="GLUCOSE TRANSPORTER 4 ENHANCER FACTOR, ISOFORM G"/>
    <property type="match status" value="1"/>
</dbReference>
<evidence type="ECO:0000256" key="5">
    <source>
        <dbReference type="ARBA" id="ARBA00023015"/>
    </source>
</evidence>
<keyword evidence="5" id="KW-0805">Transcription regulation</keyword>
<dbReference type="InterPro" id="IPR031940">
    <property type="entry name" value="DUF4772"/>
</dbReference>
<evidence type="ECO:0000256" key="7">
    <source>
        <dbReference type="ARBA" id="ARBA00023163"/>
    </source>
</evidence>
<keyword evidence="3" id="KW-0863">Zinc-finger</keyword>
<proteinExistence type="predicted"/>
<dbReference type="OrthoDB" id="5950721at2759"/>